<dbReference type="SUPFAM" id="SSF53448">
    <property type="entry name" value="Nucleotide-diphospho-sugar transferases"/>
    <property type="match status" value="1"/>
</dbReference>
<dbReference type="Pfam" id="PF00535">
    <property type="entry name" value="Glycos_transf_2"/>
    <property type="match status" value="1"/>
</dbReference>
<evidence type="ECO:0000313" key="4">
    <source>
        <dbReference type="Proteomes" id="UP000626844"/>
    </source>
</evidence>
<dbReference type="InterPro" id="IPR029044">
    <property type="entry name" value="Nucleotide-diphossugar_trans"/>
</dbReference>
<dbReference type="SUPFAM" id="SSF53756">
    <property type="entry name" value="UDP-Glycosyltransferase/glycogen phosphorylase"/>
    <property type="match status" value="1"/>
</dbReference>
<gene>
    <name evidence="3" type="ORF">IC621_14140</name>
</gene>
<feature type="domain" description="Glycosyltransferase 2-like" evidence="2">
    <location>
        <begin position="9"/>
        <end position="130"/>
    </location>
</feature>
<dbReference type="Gene3D" id="3.90.550.10">
    <property type="entry name" value="Spore Coat Polysaccharide Biosynthesis Protein SpsA, Chain A"/>
    <property type="match status" value="1"/>
</dbReference>
<accession>A0A926RXV9</accession>
<proteinExistence type="inferred from homology"/>
<protein>
    <submittedName>
        <fullName evidence="3">Glycosyltransferase family 2 protein</fullName>
    </submittedName>
</protein>
<dbReference type="EMBL" id="JACXAI010000018">
    <property type="protein sequence ID" value="MBD1381376.1"/>
    <property type="molecule type" value="Genomic_DNA"/>
</dbReference>
<evidence type="ECO:0000259" key="2">
    <source>
        <dbReference type="Pfam" id="PF00535"/>
    </source>
</evidence>
<dbReference type="RefSeq" id="WP_191158978.1">
    <property type="nucleotide sequence ID" value="NZ_JACXAI010000018.1"/>
</dbReference>
<dbReference type="Proteomes" id="UP000626844">
    <property type="component" value="Unassembled WGS sequence"/>
</dbReference>
<reference evidence="3" key="1">
    <citation type="submission" date="2020-09" db="EMBL/GenBank/DDBJ databases">
        <title>A novel bacterium of genus Bacillus, isolated from South China Sea.</title>
        <authorList>
            <person name="Huang H."/>
            <person name="Mo K."/>
            <person name="Hu Y."/>
        </authorList>
    </citation>
    <scope>NUCLEOTIDE SEQUENCE</scope>
    <source>
        <strain evidence="3">IB182487</strain>
    </source>
</reference>
<dbReference type="PANTHER" id="PTHR22916:SF3">
    <property type="entry name" value="UDP-GLCNAC:BETAGAL BETA-1,3-N-ACETYLGLUCOSAMINYLTRANSFERASE-LIKE PROTEIN 1"/>
    <property type="match status" value="1"/>
</dbReference>
<organism evidence="3 4">
    <name type="scientific">Metabacillus arenae</name>
    <dbReference type="NCBI Taxonomy" id="2771434"/>
    <lineage>
        <taxon>Bacteria</taxon>
        <taxon>Bacillati</taxon>
        <taxon>Bacillota</taxon>
        <taxon>Bacilli</taxon>
        <taxon>Bacillales</taxon>
        <taxon>Bacillaceae</taxon>
        <taxon>Metabacillus</taxon>
    </lineage>
</organism>
<dbReference type="AlphaFoldDB" id="A0A926RXV9"/>
<evidence type="ECO:0000313" key="3">
    <source>
        <dbReference type="EMBL" id="MBD1381376.1"/>
    </source>
</evidence>
<comment type="similarity">
    <text evidence="1">Belongs to the glycosyltransferase 2 family.</text>
</comment>
<evidence type="ECO:0000256" key="1">
    <source>
        <dbReference type="ARBA" id="ARBA00006739"/>
    </source>
</evidence>
<dbReference type="PANTHER" id="PTHR22916">
    <property type="entry name" value="GLYCOSYLTRANSFERASE"/>
    <property type="match status" value="1"/>
</dbReference>
<dbReference type="CDD" id="cd00761">
    <property type="entry name" value="Glyco_tranf_GTA_type"/>
    <property type="match status" value="1"/>
</dbReference>
<name>A0A926RXV9_9BACI</name>
<sequence>MQSNKLKISVVIPIYNVELYLEECLDSVINQTYGIENLEVILIEDQSTDNSYEIAANYQKMFPEHVTLIKNEENMGLGKNRNIGVEHSTGDYVLFIDSDDKFPLDAIEKFTNPLKEDPDLELLIGTHRNWFGEKLTSSPIYKQLKLFANQSIINITELQLKELLLIFDLTPAWAKLYKTEWIKKNQYKAVEGHYYEDAFFTMTTFFNAKKIKFIKDVVYLYRRDNFSSITRTFSKQKNDDYLKSIMDVRTQLLIGDFDKYKMYSELRLFNMWRNVIFVNCVELISNDELPDYEEDIKRWLLLSKELSSSFVGRLPLFWQTILKKISTSKEENLIDLIYYFKRLKKANPKYISRSVFNENERTFSFAELLTIFNTIENNLHLFEHKISNVYFWRLVRFTVFENILVQLKMQKLMGSENTFGKSSILEQIERYHTTENSPFYGEYSLNSIILDHSRRQKYKGKYIDYKSYHLLEQLDDKNIDYQVLELPHNGEHYIDSSENRKYLESLFLFLEKKTKSNFSFNQDESQLLLQIEEAFYEQTGVILEIRDLIKKVINDFKLRYLYFVKLFKKRGVKKVYLVGGWWHTAIIAAAHKLNIEVIDVQYAAYSKYHLGFCYDNVNSKIPYYPDKIYVWGEYWKNNGYLPIKEENKLIFGNKFMQEKIEEYKDVKKKQQILVISQGVHGDDINHTAYKLAEKLPNYEIVVKLHPKENEERYKDKYNGLPNFKYADNSIDLFHYFAESTYTIGVFSTAIFEAAAFHNKVILLNLLGVEHFIDLVESENFYLVNDEREIVDIVCNENNSTKSLNTDMFFSTEIGIKNF</sequence>
<keyword evidence="4" id="KW-1185">Reference proteome</keyword>
<dbReference type="GO" id="GO:0016758">
    <property type="term" value="F:hexosyltransferase activity"/>
    <property type="evidence" value="ECO:0007669"/>
    <property type="project" value="UniProtKB-ARBA"/>
</dbReference>
<comment type="caution">
    <text evidence="3">The sequence shown here is derived from an EMBL/GenBank/DDBJ whole genome shotgun (WGS) entry which is preliminary data.</text>
</comment>
<dbReference type="InterPro" id="IPR001173">
    <property type="entry name" value="Glyco_trans_2-like"/>
</dbReference>